<sequence length="333" mass="35839">MKKKLGYIGFIMLLLVGVLAGCNSAEEGKSEGKKKVVIGYFPNLDHVPAMIAREKGYYEEALGKDVDVEYKSFPDGGAFMVALKTGDVQAGLVGPGPVMNNFTNGADVKIVAGSSSGGTVIVARKDSGINSVKDFAGKTFITPGVGCTHDVQMETFIKDFGLESNRIGGSLKHTTGKPAQYAGLFESGKVDLAAVPEPWGSLLVKEEGAKIIVDSDEISFGTTLPNSVLVTSGKLIKEDPELVQHIVDAHKKAIDFINSNPEEAKKLTIAAIKKDTKQELAKDVVDSAWERITYTADVNEKVVQEFANSSYDLKFLKEQPDFAALIDKQFAKK</sequence>
<keyword evidence="7" id="KW-0732">Signal</keyword>
<dbReference type="EMBL" id="MAYT01000023">
    <property type="protein sequence ID" value="OCA87090.1"/>
    <property type="molecule type" value="Genomic_DNA"/>
</dbReference>
<reference evidence="10" key="1">
    <citation type="submission" date="2016-05" db="EMBL/GenBank/DDBJ databases">
        <authorList>
            <person name="Liu B."/>
            <person name="Wang J."/>
            <person name="Zhu Y."/>
            <person name="Liu G."/>
            <person name="Chen Q."/>
            <person name="Chen Z."/>
            <person name="Lan J."/>
            <person name="Che J."/>
            <person name="Ge C."/>
            <person name="Shi H."/>
            <person name="Pan Z."/>
            <person name="Liu X."/>
        </authorList>
    </citation>
    <scope>NUCLEOTIDE SEQUENCE [LARGE SCALE GENOMIC DNA]</scope>
    <source>
        <strain evidence="10">FJAT-27215</strain>
    </source>
</reference>
<comment type="caution">
    <text evidence="9">The sequence shown here is derived from an EMBL/GenBank/DDBJ whole genome shotgun (WGS) entry which is preliminary data.</text>
</comment>
<organism evidence="9 10">
    <name type="scientific">Pseudobacillus wudalianchiensis</name>
    <dbReference type="NCBI Taxonomy" id="1743143"/>
    <lineage>
        <taxon>Bacteria</taxon>
        <taxon>Bacillati</taxon>
        <taxon>Bacillota</taxon>
        <taxon>Bacilli</taxon>
        <taxon>Bacillales</taxon>
        <taxon>Bacillaceae</taxon>
        <taxon>Pseudobacillus</taxon>
    </lineage>
</organism>
<dbReference type="Proteomes" id="UP000092578">
    <property type="component" value="Unassembled WGS sequence"/>
</dbReference>
<dbReference type="RefSeq" id="WP_065410543.1">
    <property type="nucleotide sequence ID" value="NZ_MAYT01000023.1"/>
</dbReference>
<keyword evidence="4" id="KW-0813">Transport</keyword>
<dbReference type="Pfam" id="PF13379">
    <property type="entry name" value="NMT1_2"/>
    <property type="match status" value="1"/>
</dbReference>
<dbReference type="SUPFAM" id="SSF53850">
    <property type="entry name" value="Periplasmic binding protein-like II"/>
    <property type="match status" value="1"/>
</dbReference>
<evidence type="ECO:0000256" key="7">
    <source>
        <dbReference type="ARBA" id="ARBA00022729"/>
    </source>
</evidence>
<dbReference type="Gene3D" id="3.40.190.10">
    <property type="entry name" value="Periplasmic binding protein-like II"/>
    <property type="match status" value="2"/>
</dbReference>
<evidence type="ECO:0000256" key="1">
    <source>
        <dbReference type="ARBA" id="ARBA00004418"/>
    </source>
</evidence>
<evidence type="ECO:0000256" key="2">
    <source>
        <dbReference type="ARBA" id="ARBA00004533"/>
    </source>
</evidence>
<dbReference type="CDD" id="cd13553">
    <property type="entry name" value="PBP2_NrtA_CpmA_like"/>
    <property type="match status" value="1"/>
</dbReference>
<dbReference type="PANTHER" id="PTHR30024">
    <property type="entry name" value="ALIPHATIC SULFONATES-BINDING PROTEIN-RELATED"/>
    <property type="match status" value="1"/>
</dbReference>
<dbReference type="PROSITE" id="PS51257">
    <property type="entry name" value="PROKAR_LIPOPROTEIN"/>
    <property type="match status" value="1"/>
</dbReference>
<dbReference type="InterPro" id="IPR044527">
    <property type="entry name" value="NrtA/CpmA_ABC-bd_dom"/>
</dbReference>
<evidence type="ECO:0000256" key="4">
    <source>
        <dbReference type="ARBA" id="ARBA00022448"/>
    </source>
</evidence>
<evidence type="ECO:0000313" key="9">
    <source>
        <dbReference type="EMBL" id="OCA87090.1"/>
    </source>
</evidence>
<keyword evidence="6" id="KW-0997">Cell inner membrane</keyword>
<dbReference type="AlphaFoldDB" id="A0A1B9AT78"/>
<evidence type="ECO:0000313" key="10">
    <source>
        <dbReference type="Proteomes" id="UP000092578"/>
    </source>
</evidence>
<dbReference type="GO" id="GO:0042626">
    <property type="term" value="F:ATPase-coupled transmembrane transporter activity"/>
    <property type="evidence" value="ECO:0007669"/>
    <property type="project" value="InterPro"/>
</dbReference>
<accession>A0A1B9AT78</accession>
<comment type="subcellular location">
    <subcellularLocation>
        <location evidence="2">Cell inner membrane</location>
    </subcellularLocation>
    <subcellularLocation>
        <location evidence="1">Periplasm</location>
    </subcellularLocation>
</comment>
<keyword evidence="8" id="KW-0472">Membrane</keyword>
<evidence type="ECO:0000256" key="3">
    <source>
        <dbReference type="ARBA" id="ARBA00010742"/>
    </source>
</evidence>
<dbReference type="GO" id="GO:0005886">
    <property type="term" value="C:plasma membrane"/>
    <property type="evidence" value="ECO:0007669"/>
    <property type="project" value="UniProtKB-SubCell"/>
</dbReference>
<gene>
    <name evidence="9" type="ORF">A8F95_07390</name>
</gene>
<keyword evidence="5" id="KW-1003">Cell membrane</keyword>
<evidence type="ECO:0000256" key="6">
    <source>
        <dbReference type="ARBA" id="ARBA00022519"/>
    </source>
</evidence>
<dbReference type="NCBIfam" id="TIGR01728">
    <property type="entry name" value="SsuA_fam"/>
    <property type="match status" value="1"/>
</dbReference>
<keyword evidence="10" id="KW-1185">Reference proteome</keyword>
<evidence type="ECO:0000256" key="8">
    <source>
        <dbReference type="ARBA" id="ARBA00023136"/>
    </source>
</evidence>
<name>A0A1B9AT78_9BACI</name>
<dbReference type="PANTHER" id="PTHR30024:SF47">
    <property type="entry name" value="TAURINE-BINDING PERIPLASMIC PROTEIN"/>
    <property type="match status" value="1"/>
</dbReference>
<protein>
    <submittedName>
        <fullName evidence="9">ABC transporter substrate-binding protein</fullName>
    </submittedName>
</protein>
<dbReference type="InterPro" id="IPR010067">
    <property type="entry name" value="ABC_SsuA_sub-bd"/>
</dbReference>
<evidence type="ECO:0000256" key="5">
    <source>
        <dbReference type="ARBA" id="ARBA00022475"/>
    </source>
</evidence>
<proteinExistence type="inferred from homology"/>
<dbReference type="GO" id="GO:0042597">
    <property type="term" value="C:periplasmic space"/>
    <property type="evidence" value="ECO:0007669"/>
    <property type="project" value="UniProtKB-SubCell"/>
</dbReference>
<comment type="similarity">
    <text evidence="3">Belongs to the bacterial solute-binding protein SsuA/TauA family.</text>
</comment>